<comment type="caution">
    <text evidence="2">The sequence shown here is derived from an EMBL/GenBank/DDBJ whole genome shotgun (WGS) entry which is preliminary data.</text>
</comment>
<feature type="compositionally biased region" description="Low complexity" evidence="1">
    <location>
        <begin position="155"/>
        <end position="166"/>
    </location>
</feature>
<evidence type="ECO:0000256" key="1">
    <source>
        <dbReference type="SAM" id="MobiDB-lite"/>
    </source>
</evidence>
<gene>
    <name evidence="2" type="ORF">B0H17DRAFT_1194147</name>
</gene>
<evidence type="ECO:0000313" key="3">
    <source>
        <dbReference type="Proteomes" id="UP001221757"/>
    </source>
</evidence>
<feature type="compositionally biased region" description="Polar residues" evidence="1">
    <location>
        <begin position="133"/>
        <end position="154"/>
    </location>
</feature>
<evidence type="ECO:0000313" key="2">
    <source>
        <dbReference type="EMBL" id="KAJ7703652.1"/>
    </source>
</evidence>
<proteinExistence type="predicted"/>
<name>A0AAD7GRG8_MYCRO</name>
<reference evidence="2" key="1">
    <citation type="submission" date="2023-03" db="EMBL/GenBank/DDBJ databases">
        <title>Massive genome expansion in bonnet fungi (Mycena s.s.) driven by repeated elements and novel gene families across ecological guilds.</title>
        <authorList>
            <consortium name="Lawrence Berkeley National Laboratory"/>
            <person name="Harder C.B."/>
            <person name="Miyauchi S."/>
            <person name="Viragh M."/>
            <person name="Kuo A."/>
            <person name="Thoen E."/>
            <person name="Andreopoulos B."/>
            <person name="Lu D."/>
            <person name="Skrede I."/>
            <person name="Drula E."/>
            <person name="Henrissat B."/>
            <person name="Morin E."/>
            <person name="Kohler A."/>
            <person name="Barry K."/>
            <person name="LaButti K."/>
            <person name="Morin E."/>
            <person name="Salamov A."/>
            <person name="Lipzen A."/>
            <person name="Mereny Z."/>
            <person name="Hegedus B."/>
            <person name="Baldrian P."/>
            <person name="Stursova M."/>
            <person name="Weitz H."/>
            <person name="Taylor A."/>
            <person name="Grigoriev I.V."/>
            <person name="Nagy L.G."/>
            <person name="Martin F."/>
            <person name="Kauserud H."/>
        </authorList>
    </citation>
    <scope>NUCLEOTIDE SEQUENCE</scope>
    <source>
        <strain evidence="2">CBHHK067</strain>
    </source>
</reference>
<dbReference type="AlphaFoldDB" id="A0AAD7GRG8"/>
<dbReference type="EMBL" id="JARKIE010000012">
    <property type="protein sequence ID" value="KAJ7703652.1"/>
    <property type="molecule type" value="Genomic_DNA"/>
</dbReference>
<organism evidence="2 3">
    <name type="scientific">Mycena rosella</name>
    <name type="common">Pink bonnet</name>
    <name type="synonym">Agaricus rosellus</name>
    <dbReference type="NCBI Taxonomy" id="1033263"/>
    <lineage>
        <taxon>Eukaryota</taxon>
        <taxon>Fungi</taxon>
        <taxon>Dikarya</taxon>
        <taxon>Basidiomycota</taxon>
        <taxon>Agaricomycotina</taxon>
        <taxon>Agaricomycetes</taxon>
        <taxon>Agaricomycetidae</taxon>
        <taxon>Agaricales</taxon>
        <taxon>Marasmiineae</taxon>
        <taxon>Mycenaceae</taxon>
        <taxon>Mycena</taxon>
    </lineage>
</organism>
<keyword evidence="3" id="KW-1185">Reference proteome</keyword>
<accession>A0AAD7GRG8</accession>
<protein>
    <submittedName>
        <fullName evidence="2">Uncharacterized protein</fullName>
    </submittedName>
</protein>
<dbReference type="Proteomes" id="UP001221757">
    <property type="component" value="Unassembled WGS sequence"/>
</dbReference>
<sequence>MTPYIFYNINQDYLSLEDIEAAVSLVAERCTQKGKGREEPPAKAQTHQEGPSAFLSPIAQEMEEGEVNQVMPLADPPLGGFFDPTAVCSDLHLNADTECAIAENVLANREAPDFYPVQIEHAKANSLGLDPSPTMQGASTSRLPDESPGTTTQCPDSPSDISLSPPKETLACRPHTFLLVLSTARLGRFRVPS</sequence>
<feature type="region of interest" description="Disordered" evidence="1">
    <location>
        <begin position="125"/>
        <end position="166"/>
    </location>
</feature>